<comment type="similarity">
    <text evidence="2 11 12">Belongs to the class-I aminoacyl-tRNA synthetase family.</text>
</comment>
<dbReference type="SMART" id="SM00836">
    <property type="entry name" value="DALR_1"/>
    <property type="match status" value="1"/>
</dbReference>
<accession>A0A7L6MZQ2</accession>
<evidence type="ECO:0000256" key="12">
    <source>
        <dbReference type="RuleBase" id="RU363038"/>
    </source>
</evidence>
<dbReference type="NCBIfam" id="TIGR00456">
    <property type="entry name" value="argS"/>
    <property type="match status" value="1"/>
</dbReference>
<dbReference type="GO" id="GO:0006420">
    <property type="term" value="P:arginyl-tRNA aminoacylation"/>
    <property type="evidence" value="ECO:0007669"/>
    <property type="project" value="UniProtKB-UniRule"/>
</dbReference>
<dbReference type="PANTHER" id="PTHR11956:SF5">
    <property type="entry name" value="ARGININE--TRNA LIGASE, CYTOPLASMIC"/>
    <property type="match status" value="1"/>
</dbReference>
<dbReference type="InterPro" id="IPR014729">
    <property type="entry name" value="Rossmann-like_a/b/a_fold"/>
</dbReference>
<sequence length="567" mass="65260">MINQIKESIKSELEFFIYNEFQTKIEIGVEKPKNPNLGDLSVPVFSVVKALRRPLPEIVKIIQDQLQLLTISSFLAEINSVSGFINIRLNQVYFAQAVIKEYQSAKNYGESLIGLGKTIVIDYSSPNIAKPFSVGHLRSTVIGNAIGNILEKLNYKVVRINHLGDFGTQFGKIIYAYLNFGDKEKVDKNPIEELMKLYVDFHELAKENPEIEDKAREIFKELELNNPEYVSLWKHFRQVSLEEYMKVYKILGVEFDSYDGEAFYNDKMQTIVDELKEKNLLVKDQGAMIVSLDDDLPPALIQKSDGSTLYITRDLAALFYRKNTYHFDEVLYVVGNEQKLHFTQLQEVVKKMGYSFYEDIHHINFGLVLQDGKKMSTRKGKIVKLIDVLEEARNLSLNYMNEKNPSLENKEEIAQAVGVSAIIFNDLKNFRSNDIDFNLEDMVNFVGQTGPYLQYTSVRISSILDENIMDINSIDFDLYANEASFELIKSIDEYQDILLKAKEDYAPSVLAKYLLSLASYFNSYYAKEKVMVDDLLERNTKLYLISIVRHILNDGMKLLGMKIIKKM</sequence>
<evidence type="ECO:0000259" key="14">
    <source>
        <dbReference type="SMART" id="SM01016"/>
    </source>
</evidence>
<evidence type="ECO:0000256" key="3">
    <source>
        <dbReference type="ARBA" id="ARBA00011245"/>
    </source>
</evidence>
<dbReference type="FunFam" id="3.40.50.620:FF:000116">
    <property type="entry name" value="Arginine--tRNA ligase"/>
    <property type="match status" value="1"/>
</dbReference>
<dbReference type="HAMAP" id="MF_00123">
    <property type="entry name" value="Arg_tRNA_synth"/>
    <property type="match status" value="1"/>
</dbReference>
<evidence type="ECO:0000256" key="10">
    <source>
        <dbReference type="ARBA" id="ARBA00049339"/>
    </source>
</evidence>
<feature type="domain" description="DALR anticodon binding" evidence="13">
    <location>
        <begin position="453"/>
        <end position="567"/>
    </location>
</feature>
<dbReference type="Gene3D" id="3.40.50.620">
    <property type="entry name" value="HUPs"/>
    <property type="match status" value="1"/>
</dbReference>
<evidence type="ECO:0000256" key="1">
    <source>
        <dbReference type="ARBA" id="ARBA00004496"/>
    </source>
</evidence>
<dbReference type="Pfam" id="PF05746">
    <property type="entry name" value="DALR_1"/>
    <property type="match status" value="1"/>
</dbReference>
<reference evidence="15 16" key="1">
    <citation type="submission" date="2020-04" db="EMBL/GenBank/DDBJ databases">
        <authorList>
            <person name="Zheng R.K."/>
            <person name="Sun C.M."/>
        </authorList>
    </citation>
    <scope>NUCLEOTIDE SEQUENCE [LARGE SCALE GENOMIC DNA]</scope>
    <source>
        <strain evidence="16">zrk29</strain>
    </source>
</reference>
<dbReference type="Gene3D" id="3.30.1360.70">
    <property type="entry name" value="Arginyl tRNA synthetase N-terminal domain"/>
    <property type="match status" value="1"/>
</dbReference>
<feature type="domain" description="Arginyl tRNA synthetase N-terminal" evidence="14">
    <location>
        <begin position="3"/>
        <end position="89"/>
    </location>
</feature>
<dbReference type="SUPFAM" id="SSF52374">
    <property type="entry name" value="Nucleotidylyl transferase"/>
    <property type="match status" value="1"/>
</dbReference>
<evidence type="ECO:0000256" key="9">
    <source>
        <dbReference type="ARBA" id="ARBA00023146"/>
    </source>
</evidence>
<dbReference type="EMBL" id="CP051151">
    <property type="protein sequence ID" value="QLY39476.1"/>
    <property type="molecule type" value="Genomic_DNA"/>
</dbReference>
<dbReference type="SUPFAM" id="SSF55190">
    <property type="entry name" value="Arginyl-tRNA synthetase (ArgRS), N-terminal 'additional' domain"/>
    <property type="match status" value="1"/>
</dbReference>
<evidence type="ECO:0000256" key="2">
    <source>
        <dbReference type="ARBA" id="ARBA00005594"/>
    </source>
</evidence>
<dbReference type="PANTHER" id="PTHR11956">
    <property type="entry name" value="ARGINYL-TRNA SYNTHETASE"/>
    <property type="match status" value="1"/>
</dbReference>
<dbReference type="AlphaFoldDB" id="A0A7L6MZQ2"/>
<dbReference type="InterPro" id="IPR035684">
    <property type="entry name" value="ArgRS_core"/>
</dbReference>
<keyword evidence="16" id="KW-1185">Reference proteome</keyword>
<keyword evidence="9 11" id="KW-0030">Aminoacyl-tRNA synthetase</keyword>
<dbReference type="EC" id="6.1.1.19" evidence="11"/>
<keyword evidence="8 11" id="KW-0648">Protein biosynthesis</keyword>
<evidence type="ECO:0000256" key="8">
    <source>
        <dbReference type="ARBA" id="ARBA00022917"/>
    </source>
</evidence>
<evidence type="ECO:0000259" key="13">
    <source>
        <dbReference type="SMART" id="SM00836"/>
    </source>
</evidence>
<evidence type="ECO:0000313" key="15">
    <source>
        <dbReference type="EMBL" id="QLY39476.1"/>
    </source>
</evidence>
<evidence type="ECO:0000256" key="7">
    <source>
        <dbReference type="ARBA" id="ARBA00022840"/>
    </source>
</evidence>
<dbReference type="RefSeq" id="WP_312031945.1">
    <property type="nucleotide sequence ID" value="NZ_CP051151.1"/>
</dbReference>
<dbReference type="GO" id="GO:0004814">
    <property type="term" value="F:arginine-tRNA ligase activity"/>
    <property type="evidence" value="ECO:0007669"/>
    <property type="project" value="UniProtKB-UniRule"/>
</dbReference>
<dbReference type="InterPro" id="IPR036695">
    <property type="entry name" value="Arg-tRNA-synth_N_sf"/>
</dbReference>
<keyword evidence="6 11" id="KW-0547">Nucleotide-binding</keyword>
<gene>
    <name evidence="11 15" type="primary">argS</name>
    <name evidence="15" type="ORF">HF295_00805</name>
</gene>
<keyword evidence="4 11" id="KW-0963">Cytoplasm</keyword>
<comment type="catalytic activity">
    <reaction evidence="10 11">
        <text>tRNA(Arg) + L-arginine + ATP = L-arginyl-tRNA(Arg) + AMP + diphosphate</text>
        <dbReference type="Rhea" id="RHEA:20301"/>
        <dbReference type="Rhea" id="RHEA-COMP:9658"/>
        <dbReference type="Rhea" id="RHEA-COMP:9673"/>
        <dbReference type="ChEBI" id="CHEBI:30616"/>
        <dbReference type="ChEBI" id="CHEBI:32682"/>
        <dbReference type="ChEBI" id="CHEBI:33019"/>
        <dbReference type="ChEBI" id="CHEBI:78442"/>
        <dbReference type="ChEBI" id="CHEBI:78513"/>
        <dbReference type="ChEBI" id="CHEBI:456215"/>
        <dbReference type="EC" id="6.1.1.19"/>
    </reaction>
</comment>
<evidence type="ECO:0000256" key="11">
    <source>
        <dbReference type="HAMAP-Rule" id="MF_00123"/>
    </source>
</evidence>
<dbReference type="InterPro" id="IPR009080">
    <property type="entry name" value="tRNAsynth_Ia_anticodon-bd"/>
</dbReference>
<dbReference type="PRINTS" id="PR01038">
    <property type="entry name" value="TRNASYNTHARG"/>
</dbReference>
<keyword evidence="5 11" id="KW-0436">Ligase</keyword>
<dbReference type="InterPro" id="IPR008909">
    <property type="entry name" value="DALR_anticod-bd"/>
</dbReference>
<organism evidence="15 16">
    <name type="scientific">Hujiaoplasma nucleasis</name>
    <dbReference type="NCBI Taxonomy" id="2725268"/>
    <lineage>
        <taxon>Bacteria</taxon>
        <taxon>Bacillati</taxon>
        <taxon>Mycoplasmatota</taxon>
        <taxon>Mollicutes</taxon>
        <taxon>Candidatus Izemoplasmatales</taxon>
        <taxon>Hujiaoplasmataceae</taxon>
        <taxon>Hujiaoplasma</taxon>
    </lineage>
</organism>
<dbReference type="Pfam" id="PF00750">
    <property type="entry name" value="tRNA-synt_1d"/>
    <property type="match status" value="1"/>
</dbReference>
<dbReference type="FunFam" id="1.10.730.10:FF:000006">
    <property type="entry name" value="Arginyl-tRNA synthetase 2, mitochondrial"/>
    <property type="match status" value="1"/>
</dbReference>
<proteinExistence type="inferred from homology"/>
<dbReference type="SMART" id="SM01016">
    <property type="entry name" value="Arg_tRNA_synt_N"/>
    <property type="match status" value="1"/>
</dbReference>
<dbReference type="GO" id="GO:0005524">
    <property type="term" value="F:ATP binding"/>
    <property type="evidence" value="ECO:0007669"/>
    <property type="project" value="UniProtKB-UniRule"/>
</dbReference>
<dbReference type="SUPFAM" id="SSF47323">
    <property type="entry name" value="Anticodon-binding domain of a subclass of class I aminoacyl-tRNA synthetases"/>
    <property type="match status" value="1"/>
</dbReference>
<evidence type="ECO:0000313" key="16">
    <source>
        <dbReference type="Proteomes" id="UP000512167"/>
    </source>
</evidence>
<dbReference type="InterPro" id="IPR001278">
    <property type="entry name" value="Arg-tRNA-ligase"/>
</dbReference>
<name>A0A7L6MZQ2_9MOLU</name>
<dbReference type="CDD" id="cd00671">
    <property type="entry name" value="ArgRS_core"/>
    <property type="match status" value="1"/>
</dbReference>
<dbReference type="GO" id="GO:0005737">
    <property type="term" value="C:cytoplasm"/>
    <property type="evidence" value="ECO:0007669"/>
    <property type="project" value="UniProtKB-SubCell"/>
</dbReference>
<keyword evidence="7 11" id="KW-0067">ATP-binding</keyword>
<dbReference type="Proteomes" id="UP000512167">
    <property type="component" value="Chromosome"/>
</dbReference>
<evidence type="ECO:0000256" key="4">
    <source>
        <dbReference type="ARBA" id="ARBA00022490"/>
    </source>
</evidence>
<protein>
    <recommendedName>
        <fullName evidence="11">Arginine--tRNA ligase</fullName>
        <ecNumber evidence="11">6.1.1.19</ecNumber>
    </recommendedName>
    <alternativeName>
        <fullName evidence="11">Arginyl-tRNA synthetase</fullName>
        <shortName evidence="11">ArgRS</shortName>
    </alternativeName>
</protein>
<feature type="short sequence motif" description="'HIGH' region" evidence="11">
    <location>
        <begin position="126"/>
        <end position="136"/>
    </location>
</feature>
<dbReference type="KEGG" id="tbk:HF295_00805"/>
<comment type="subunit">
    <text evidence="3 11">Monomer.</text>
</comment>
<evidence type="ECO:0000256" key="6">
    <source>
        <dbReference type="ARBA" id="ARBA00022741"/>
    </source>
</evidence>
<dbReference type="Gene3D" id="1.10.730.10">
    <property type="entry name" value="Isoleucyl-tRNA Synthetase, Domain 1"/>
    <property type="match status" value="1"/>
</dbReference>
<dbReference type="InterPro" id="IPR005148">
    <property type="entry name" value="Arg-tRNA-synth_N"/>
</dbReference>
<evidence type="ECO:0000256" key="5">
    <source>
        <dbReference type="ARBA" id="ARBA00022598"/>
    </source>
</evidence>
<comment type="subcellular location">
    <subcellularLocation>
        <location evidence="1 11">Cytoplasm</location>
    </subcellularLocation>
</comment>
<dbReference type="Pfam" id="PF03485">
    <property type="entry name" value="Arg_tRNA_synt_N"/>
    <property type="match status" value="1"/>
</dbReference>